<keyword evidence="4" id="KW-0234">DNA repair</keyword>
<dbReference type="GO" id="GO:0042276">
    <property type="term" value="P:error-prone translesion synthesis"/>
    <property type="evidence" value="ECO:0007669"/>
    <property type="project" value="TreeGrafter"/>
</dbReference>
<keyword evidence="8" id="KW-1185">Reference proteome</keyword>
<dbReference type="InterPro" id="IPR043502">
    <property type="entry name" value="DNA/RNA_pol_sf"/>
</dbReference>
<evidence type="ECO:0000256" key="4">
    <source>
        <dbReference type="ARBA" id="ARBA00023204"/>
    </source>
</evidence>
<dbReference type="Gene3D" id="3.30.70.270">
    <property type="match status" value="1"/>
</dbReference>
<name>A0A3S0WZW8_9GAMM</name>
<evidence type="ECO:0000256" key="1">
    <source>
        <dbReference type="ARBA" id="ARBA00010945"/>
    </source>
</evidence>
<evidence type="ECO:0000256" key="3">
    <source>
        <dbReference type="ARBA" id="ARBA00023199"/>
    </source>
</evidence>
<evidence type="ECO:0000256" key="5">
    <source>
        <dbReference type="ARBA" id="ARBA00023236"/>
    </source>
</evidence>
<evidence type="ECO:0000256" key="2">
    <source>
        <dbReference type="ARBA" id="ARBA00022763"/>
    </source>
</evidence>
<dbReference type="Pfam" id="PF11799">
    <property type="entry name" value="IMS_C"/>
    <property type="match status" value="1"/>
</dbReference>
<dbReference type="GO" id="GO:0006281">
    <property type="term" value="P:DNA repair"/>
    <property type="evidence" value="ECO:0007669"/>
    <property type="project" value="UniProtKB-KW"/>
</dbReference>
<comment type="caution">
    <text evidence="7">The sequence shown here is derived from an EMBL/GenBank/DDBJ whole genome shotgun (WGS) entry which is preliminary data.</text>
</comment>
<keyword evidence="5" id="KW-0742">SOS response</keyword>
<dbReference type="InterPro" id="IPR043128">
    <property type="entry name" value="Rev_trsase/Diguanyl_cyclase"/>
</dbReference>
<dbReference type="SUPFAM" id="SSF56672">
    <property type="entry name" value="DNA/RNA polymerases"/>
    <property type="match status" value="1"/>
</dbReference>
<comment type="similarity">
    <text evidence="1">Belongs to the DNA polymerase type-Y family.</text>
</comment>
<dbReference type="RefSeq" id="WP_127111323.1">
    <property type="nucleotide sequence ID" value="NZ_RZGR01000020.1"/>
</dbReference>
<accession>A0A3S0WZW8</accession>
<evidence type="ECO:0000259" key="6">
    <source>
        <dbReference type="PROSITE" id="PS50173"/>
    </source>
</evidence>
<dbReference type="PROSITE" id="PS50173">
    <property type="entry name" value="UMUC"/>
    <property type="match status" value="1"/>
</dbReference>
<dbReference type="Gene3D" id="3.40.1170.60">
    <property type="match status" value="1"/>
</dbReference>
<dbReference type="GO" id="GO:0003684">
    <property type="term" value="F:damaged DNA binding"/>
    <property type="evidence" value="ECO:0007669"/>
    <property type="project" value="InterPro"/>
</dbReference>
<dbReference type="InterPro" id="IPR050116">
    <property type="entry name" value="DNA_polymerase-Y"/>
</dbReference>
<dbReference type="GO" id="GO:0009432">
    <property type="term" value="P:SOS response"/>
    <property type="evidence" value="ECO:0007669"/>
    <property type="project" value="UniProtKB-KW"/>
</dbReference>
<evidence type="ECO:0000313" key="7">
    <source>
        <dbReference type="EMBL" id="RUQ85120.1"/>
    </source>
</evidence>
<dbReference type="InterPro" id="IPR025188">
    <property type="entry name" value="DUF4113"/>
</dbReference>
<dbReference type="InterPro" id="IPR001126">
    <property type="entry name" value="UmuC"/>
</dbReference>
<proteinExistence type="inferred from homology"/>
<gene>
    <name evidence="7" type="ORF">EKM59_07330</name>
</gene>
<dbReference type="Pfam" id="PF00817">
    <property type="entry name" value="IMS"/>
    <property type="match status" value="1"/>
</dbReference>
<reference evidence="7 8" key="1">
    <citation type="submission" date="2018-12" db="EMBL/GenBank/DDBJ databases">
        <title>Legionella sp,whole genome shotgun sequence.</title>
        <authorList>
            <person name="Wu H."/>
        </authorList>
    </citation>
    <scope>NUCLEOTIDE SEQUENCE [LARGE SCALE GENOMIC DNA]</scope>
    <source>
        <strain evidence="8">km714</strain>
    </source>
</reference>
<dbReference type="GO" id="GO:0003887">
    <property type="term" value="F:DNA-directed DNA polymerase activity"/>
    <property type="evidence" value="ECO:0007669"/>
    <property type="project" value="TreeGrafter"/>
</dbReference>
<dbReference type="Proteomes" id="UP000288012">
    <property type="component" value="Unassembled WGS sequence"/>
</dbReference>
<keyword evidence="2" id="KW-0227">DNA damage</keyword>
<dbReference type="GO" id="GO:0005829">
    <property type="term" value="C:cytosol"/>
    <property type="evidence" value="ECO:0007669"/>
    <property type="project" value="TreeGrafter"/>
</dbReference>
<dbReference type="Pfam" id="PF13438">
    <property type="entry name" value="DUF4113"/>
    <property type="match status" value="1"/>
</dbReference>
<protein>
    <submittedName>
        <fullName evidence="7">Y-family DNA polymerase</fullName>
    </submittedName>
</protein>
<evidence type="ECO:0000313" key="8">
    <source>
        <dbReference type="Proteomes" id="UP000288012"/>
    </source>
</evidence>
<keyword evidence="3" id="KW-0741">SOS mutagenesis</keyword>
<dbReference type="Gene3D" id="1.10.150.20">
    <property type="entry name" value="5' to 3' exonuclease, C-terminal subdomain"/>
    <property type="match status" value="1"/>
</dbReference>
<dbReference type="EMBL" id="RZGR01000020">
    <property type="protein sequence ID" value="RUQ85120.1"/>
    <property type="molecule type" value="Genomic_DNA"/>
</dbReference>
<dbReference type="InterPro" id="IPR017961">
    <property type="entry name" value="DNA_pol_Y-fam_little_finger"/>
</dbReference>
<sequence length="419" mass="48633">MFALIDCNNFYASCERLFRPDLRNKPVIVLSNNDGCVIALSNEAKKLGIKMGVPYFEVKQFCREYNVQVFSSNYTLYGDLSERVMRVIEENWPHTEIYSIDEAFLNLTGLKSREAFSFCEDLQKKIFKFTGIPVSIGIGKTKTLSKIANRIAKKILQTPLFDVTDQYFWLEKIEVGDIWGVGRQWERKLRNFGVQTAADLTKLNLSFVRKNFNVVLQRTVMELNGIPCLELEVPEPKQSIISSCSFGGVQNNYLFVREAISHHCATAWAKMRDEGLLAQHLSVFIRSNPFREDLKQYSNMVGFRLVNPTDDIRVLTKMAKFCLKKIYRSEIYYHKSGVILADLIDKKYRQVDLFNQPENSTLLQTETLMNLMDTINEKYGSRTIRLAAEGFKKQWSMRRELKSPNYTTQWLELPTVYVR</sequence>
<dbReference type="PANTHER" id="PTHR11076">
    <property type="entry name" value="DNA REPAIR POLYMERASE UMUC / TRANSFERASE FAMILY MEMBER"/>
    <property type="match status" value="1"/>
</dbReference>
<feature type="domain" description="UmuC" evidence="6">
    <location>
        <begin position="2"/>
        <end position="182"/>
    </location>
</feature>
<dbReference type="AlphaFoldDB" id="A0A3S0WZW8"/>
<dbReference type="CDD" id="cd01700">
    <property type="entry name" value="PolY_Pol_V_umuC"/>
    <property type="match status" value="1"/>
</dbReference>
<organism evidence="7 8">
    <name type="scientific">Legionella septentrionalis</name>
    <dbReference type="NCBI Taxonomy" id="2498109"/>
    <lineage>
        <taxon>Bacteria</taxon>
        <taxon>Pseudomonadati</taxon>
        <taxon>Pseudomonadota</taxon>
        <taxon>Gammaproteobacteria</taxon>
        <taxon>Legionellales</taxon>
        <taxon>Legionellaceae</taxon>
        <taxon>Legionella</taxon>
    </lineage>
</organism>
<dbReference type="PANTHER" id="PTHR11076:SF34">
    <property type="entry name" value="PROTEIN UMUC"/>
    <property type="match status" value="1"/>
</dbReference>